<dbReference type="EMBL" id="FLOC01000016">
    <property type="protein sequence ID" value="SBS33615.1"/>
    <property type="molecule type" value="Genomic_DNA"/>
</dbReference>
<name>A0A1A8TIT4_9GAMM</name>
<dbReference type="AlphaFoldDB" id="A0A1A8TIT4"/>
<protein>
    <recommendedName>
        <fullName evidence="4">DUF1840 domain-containing protein</fullName>
    </recommendedName>
</protein>
<proteinExistence type="predicted"/>
<gene>
    <name evidence="2" type="ORF">MAQ5080_02627</name>
</gene>
<evidence type="ECO:0008006" key="4">
    <source>
        <dbReference type="Google" id="ProtNLM"/>
    </source>
</evidence>
<reference evidence="2 3" key="1">
    <citation type="submission" date="2016-06" db="EMBL/GenBank/DDBJ databases">
        <authorList>
            <person name="Kjaerup R.B."/>
            <person name="Dalgaard T.S."/>
            <person name="Juul-Madsen H.R."/>
        </authorList>
    </citation>
    <scope>NUCLEOTIDE SEQUENCE [LARGE SCALE GENOMIC DNA]</scope>
    <source>
        <strain evidence="2 3">CECT 5080</strain>
    </source>
</reference>
<sequence>MLMTFRCNAYANIMMFGSVGLQLVKMMGYGESSSGAIKAEDIPQALARLQTGLSNTPEDIEQPDLEQDEDEEDEEQQEVVVSLAKRALPLIEMLNAATRDECGIMWESK</sequence>
<evidence type="ECO:0000256" key="1">
    <source>
        <dbReference type="SAM" id="MobiDB-lite"/>
    </source>
</evidence>
<dbReference type="Pfam" id="PF08895">
    <property type="entry name" value="DUF1840"/>
    <property type="match status" value="1"/>
</dbReference>
<feature type="region of interest" description="Disordered" evidence="1">
    <location>
        <begin position="49"/>
        <end position="76"/>
    </location>
</feature>
<dbReference type="InterPro" id="IPR014991">
    <property type="entry name" value="DUF1840"/>
</dbReference>
<evidence type="ECO:0000313" key="2">
    <source>
        <dbReference type="EMBL" id="SBS33615.1"/>
    </source>
</evidence>
<organism evidence="2 3">
    <name type="scientific">Marinomonas aquimarina</name>
    <dbReference type="NCBI Taxonomy" id="295068"/>
    <lineage>
        <taxon>Bacteria</taxon>
        <taxon>Pseudomonadati</taxon>
        <taxon>Pseudomonadota</taxon>
        <taxon>Gammaproteobacteria</taxon>
        <taxon>Oceanospirillales</taxon>
        <taxon>Oceanospirillaceae</taxon>
        <taxon>Marinomonas</taxon>
    </lineage>
</organism>
<evidence type="ECO:0000313" key="3">
    <source>
        <dbReference type="Proteomes" id="UP000092627"/>
    </source>
</evidence>
<dbReference type="Proteomes" id="UP000092627">
    <property type="component" value="Unassembled WGS sequence"/>
</dbReference>
<dbReference type="RefSeq" id="WP_067210869.1">
    <property type="nucleotide sequence ID" value="NZ_FLOC01000016.1"/>
</dbReference>
<keyword evidence="3" id="KW-1185">Reference proteome</keyword>
<accession>A0A1A8TIT4</accession>
<dbReference type="OrthoDB" id="5625523at2"/>
<feature type="compositionally biased region" description="Acidic residues" evidence="1">
    <location>
        <begin position="58"/>
        <end position="76"/>
    </location>
</feature>